<dbReference type="Proteomes" id="UP000248544">
    <property type="component" value="Unassembled WGS sequence"/>
</dbReference>
<protein>
    <submittedName>
        <fullName evidence="1">Uncharacterized protein</fullName>
    </submittedName>
</protein>
<evidence type="ECO:0000313" key="1">
    <source>
        <dbReference type="EMBL" id="PZG31005.1"/>
    </source>
</evidence>
<sequence>KRQREGPDDRAVFLVVLEDGLSAGDEPFLEAALDDRRREVRQAAADLLIRLPGSRLGERMAERGRRCLRPSGGRIAVVPPESCDAGMARDGVRAAPPRGTGERSWWLQQVVARTPLRVWAEVFGVPPDILVGMKIVDWGREVRAGWVRAAVLQRDSAWARALFAVDPLAELLAVLRPAEQEALAADFVARHPVDGQLIMVMGGAAAPWGPALTRAVLHKILDVAGTQPWNLGELIRLAGERADPAQHQAAAGLSLEPPVQEVAAVLRYRSDMLKELS</sequence>
<dbReference type="RefSeq" id="WP_233508324.1">
    <property type="nucleotide sequence ID" value="NZ_POUA01000336.1"/>
</dbReference>
<dbReference type="InterPro" id="IPR043746">
    <property type="entry name" value="DUF5691"/>
</dbReference>
<dbReference type="AlphaFoldDB" id="A0A2W2FR95"/>
<proteinExistence type="predicted"/>
<organism evidence="1 2">
    <name type="scientific">Spongiactinospora gelatinilytica</name>
    <dbReference type="NCBI Taxonomy" id="2666298"/>
    <lineage>
        <taxon>Bacteria</taxon>
        <taxon>Bacillati</taxon>
        <taxon>Actinomycetota</taxon>
        <taxon>Actinomycetes</taxon>
        <taxon>Streptosporangiales</taxon>
        <taxon>Streptosporangiaceae</taxon>
        <taxon>Spongiactinospora</taxon>
    </lineage>
</organism>
<feature type="non-terminal residue" evidence="1">
    <location>
        <position position="1"/>
    </location>
</feature>
<reference evidence="1 2" key="1">
    <citation type="submission" date="2018-01" db="EMBL/GenBank/DDBJ databases">
        <title>Draft genome sequence of Sphaerisporangium sp. 7K107.</title>
        <authorList>
            <person name="Sahin N."/>
            <person name="Saygin H."/>
            <person name="Ay H."/>
        </authorList>
    </citation>
    <scope>NUCLEOTIDE SEQUENCE [LARGE SCALE GENOMIC DNA]</scope>
    <source>
        <strain evidence="1 2">7K107</strain>
    </source>
</reference>
<keyword evidence="2" id="KW-1185">Reference proteome</keyword>
<accession>A0A2W2FR95</accession>
<gene>
    <name evidence="1" type="ORF">C1I98_30565</name>
</gene>
<comment type="caution">
    <text evidence="1">The sequence shown here is derived from an EMBL/GenBank/DDBJ whole genome shotgun (WGS) entry which is preliminary data.</text>
</comment>
<name>A0A2W2FR95_9ACTN</name>
<dbReference type="EMBL" id="POUA01000336">
    <property type="protein sequence ID" value="PZG31005.1"/>
    <property type="molecule type" value="Genomic_DNA"/>
</dbReference>
<dbReference type="Pfam" id="PF18944">
    <property type="entry name" value="DUF5691"/>
    <property type="match status" value="1"/>
</dbReference>
<evidence type="ECO:0000313" key="2">
    <source>
        <dbReference type="Proteomes" id="UP000248544"/>
    </source>
</evidence>